<comment type="caution">
    <text evidence="4">The sequence shown here is derived from an EMBL/GenBank/DDBJ whole genome shotgun (WGS) entry which is preliminary data.</text>
</comment>
<evidence type="ECO:0000256" key="2">
    <source>
        <dbReference type="SAM" id="Phobius"/>
    </source>
</evidence>
<proteinExistence type="predicted"/>
<dbReference type="STRING" id="154538.A0A1M2VNM3"/>
<gene>
    <name evidence="4" type="ORF">TRAPUB_14341</name>
</gene>
<dbReference type="Proteomes" id="UP000184267">
    <property type="component" value="Unassembled WGS sequence"/>
</dbReference>
<feature type="domain" description="DUF6535" evidence="3">
    <location>
        <begin position="252"/>
        <end position="425"/>
    </location>
</feature>
<organism evidence="4 5">
    <name type="scientific">Trametes pubescens</name>
    <name type="common">White-rot fungus</name>
    <dbReference type="NCBI Taxonomy" id="154538"/>
    <lineage>
        <taxon>Eukaryota</taxon>
        <taxon>Fungi</taxon>
        <taxon>Dikarya</taxon>
        <taxon>Basidiomycota</taxon>
        <taxon>Agaricomycotina</taxon>
        <taxon>Agaricomycetes</taxon>
        <taxon>Polyporales</taxon>
        <taxon>Polyporaceae</taxon>
        <taxon>Trametes</taxon>
    </lineage>
</organism>
<feature type="region of interest" description="Disordered" evidence="1">
    <location>
        <begin position="1"/>
        <end position="193"/>
    </location>
</feature>
<sequence length="1487" mass="164938">MDHYLEPLQLGLSTTVYSPRSTSDSEDRGNLKTVTTDGRKHDQADDGRAGSDDEFADDDPGGYATDEDIASNGGRSWEWFQSPSERGVQMDDEDRGSSSHRHSNSLRARSPLAPTSRGASPLAPTPQRPYGTTAREPSLEASAASGPEPWRAERADEHTRADDDTKTPVPLSPSRGTPSQNVHPGSRTGHRRNMSQETLDIVYSSGSEGGLASGQRFPSRWARLGERKAPKPSLRPVTNEALPPANVMTGIWPWYLDHTLIEDKETVQAWNTDLDAILIFAALFSSVLTTFIIESYQSLRPDSTSTTLQAILYEIQVARNASTLPPSPTPQSFKPPASAIRVNIYWFSSLIISLATALITILAKQWVNYLLAGLSRSVPANRARLRQYRTDGVHRWHLPAVLSVLPILLHIALLLFFAGLVDFVWDINKNVASIAAFLVCTTSLTDVITNLLAYVYPDCPFKTSVTVLFALMVDLSIVSWRRSRIVVSDVARALLGLWGRAARTDQHMCRPYHRSNSVEDDESQHNPLGATTTSETRKYEPLRISSLWSHDERFIEENESALDARILLWLMRNTINTNHAHESERLALNHAFRHFPHVALHRRLLVKQGAITLLERLLQSWVSNTFQMLSVQAASYAIHSLSVLKSEGTLCSPQSAVEDTVLSSDPPPFFMVEPTTNPPTSLLSPSTYPIITSLLEHSDDLHPSLLASVIRLSIRIPKGFSGRSAPALRPVHRVVRHLIHLIKSNWPERYSQMPTGPNSALWDHEDFTHGVNTLIYLALHDTWYPRRHGFVIPFVYDSHVWLKVMLELITGCDHLSRTDRRQLYWAICALTPSLQPHNLCEAIVEPRIPKLSTVRPFARRLVALLSWDVDPIVFRITVAALEDLSKNVKLGHGEDDSKIISQVLSSSPILDKFLAQLRNRLALGLGNSSHRLTLADIPLPPVIRIAVYIALSHTVAVDRPNTALVHNILVVLSHLSTHRGDIDRGDLPYSSPGSKLGPEFMADATGWPIENWVYSMSGHISALLLRQPDSGSPLSRCLKDLQEICDLDTSATGVADKLSLALCSIAEWRSRSPSGHAQPPLCSTAVIRSPLDAITTVVGIHSAKLEWRTGPPILEPFALILQDVFERWRKDMTSSPTPIVSNGGALHVVIQFIREGGLDYLLDASCAAPNNALYLGALLPALRAICAVLDSGAVQASALEHRNDLRHPAYVLAAALDDAHLSPRAREVRSERPWRAVLDCAAAIYGAAESQTELGADALVCLICTSGNLSLYTPDGLGTGTNAEYPYLPVVRDTASFFTKLLIRKQNYTQMQPTVRRYLWGTLGSFATIYAVSSTELCQDPDPGRYFRFYTFDSDHIAVGLVRALMLRPGIQFETAELQLNEHYRYFAYSSRGRRGLGAHRAFERVSEAALRAVSMLWMSDDAEFVALRASLLREELALKLCLRLFLSSETSEELKALVDEIMARISLPETQELPLPVIVPRSLRVE</sequence>
<feature type="compositionally biased region" description="Polar residues" evidence="1">
    <location>
        <begin position="11"/>
        <end position="22"/>
    </location>
</feature>
<feature type="transmembrane region" description="Helical" evidence="2">
    <location>
        <begin position="344"/>
        <end position="363"/>
    </location>
</feature>
<feature type="non-terminal residue" evidence="4">
    <location>
        <position position="1487"/>
    </location>
</feature>
<feature type="compositionally biased region" description="Basic and acidic residues" evidence="1">
    <location>
        <begin position="37"/>
        <end position="51"/>
    </location>
</feature>
<feature type="transmembrane region" description="Helical" evidence="2">
    <location>
        <begin position="274"/>
        <end position="293"/>
    </location>
</feature>
<name>A0A1M2VNM3_TRAPU</name>
<feature type="transmembrane region" description="Helical" evidence="2">
    <location>
        <begin position="396"/>
        <end position="419"/>
    </location>
</feature>
<evidence type="ECO:0000259" key="3">
    <source>
        <dbReference type="Pfam" id="PF20153"/>
    </source>
</evidence>
<feature type="compositionally biased region" description="Acidic residues" evidence="1">
    <location>
        <begin position="52"/>
        <end position="69"/>
    </location>
</feature>
<feature type="compositionally biased region" description="Polar residues" evidence="1">
    <location>
        <begin position="174"/>
        <end position="183"/>
    </location>
</feature>
<evidence type="ECO:0000313" key="5">
    <source>
        <dbReference type="Proteomes" id="UP000184267"/>
    </source>
</evidence>
<feature type="compositionally biased region" description="Basic and acidic residues" evidence="1">
    <location>
        <begin position="150"/>
        <end position="166"/>
    </location>
</feature>
<dbReference type="EMBL" id="MNAD01000966">
    <property type="protein sequence ID" value="OJT09204.1"/>
    <property type="molecule type" value="Genomic_DNA"/>
</dbReference>
<protein>
    <recommendedName>
        <fullName evidence="3">DUF6535 domain-containing protein</fullName>
    </recommendedName>
</protein>
<feature type="transmembrane region" description="Helical" evidence="2">
    <location>
        <begin position="431"/>
        <end position="456"/>
    </location>
</feature>
<evidence type="ECO:0000313" key="4">
    <source>
        <dbReference type="EMBL" id="OJT09204.1"/>
    </source>
</evidence>
<keyword evidence="5" id="KW-1185">Reference proteome</keyword>
<keyword evidence="2" id="KW-0812">Transmembrane</keyword>
<accession>A0A1M2VNM3</accession>
<dbReference type="InterPro" id="IPR045338">
    <property type="entry name" value="DUF6535"/>
</dbReference>
<dbReference type="Pfam" id="PF20153">
    <property type="entry name" value="DUF6535"/>
    <property type="match status" value="1"/>
</dbReference>
<feature type="region of interest" description="Disordered" evidence="1">
    <location>
        <begin position="514"/>
        <end position="536"/>
    </location>
</feature>
<evidence type="ECO:0000256" key="1">
    <source>
        <dbReference type="SAM" id="MobiDB-lite"/>
    </source>
</evidence>
<feature type="compositionally biased region" description="Polar residues" evidence="1">
    <location>
        <begin position="525"/>
        <end position="534"/>
    </location>
</feature>
<reference evidence="4 5" key="1">
    <citation type="submission" date="2016-10" db="EMBL/GenBank/DDBJ databases">
        <title>Genome sequence of the basidiomycete white-rot fungus Trametes pubescens.</title>
        <authorList>
            <person name="Makela M.R."/>
            <person name="Granchi Z."/>
            <person name="Peng M."/>
            <person name="De Vries R.P."/>
            <person name="Grigoriev I."/>
            <person name="Riley R."/>
            <person name="Hilden K."/>
        </authorList>
    </citation>
    <scope>NUCLEOTIDE SEQUENCE [LARGE SCALE GENOMIC DNA]</scope>
    <source>
        <strain evidence="4 5">FBCC735</strain>
    </source>
</reference>
<keyword evidence="2" id="KW-0472">Membrane</keyword>
<keyword evidence="2" id="KW-1133">Transmembrane helix</keyword>
<dbReference type="OrthoDB" id="3269725at2759"/>